<reference evidence="2" key="1">
    <citation type="submission" date="2020-06" db="EMBL/GenBank/DDBJ databases">
        <title>Unique genomic features of the anaerobic methanotrophic archaea.</title>
        <authorList>
            <person name="Chadwick G.L."/>
            <person name="Skennerton C.T."/>
            <person name="Laso-Perez R."/>
            <person name="Leu A.O."/>
            <person name="Speth D.R."/>
            <person name="Yu H."/>
            <person name="Morgan-Lang C."/>
            <person name="Hatzenpichler R."/>
            <person name="Goudeau D."/>
            <person name="Malmstrom R."/>
            <person name="Brazelton W.J."/>
            <person name="Woyke T."/>
            <person name="Hallam S.J."/>
            <person name="Tyson G.W."/>
            <person name="Wegener G."/>
            <person name="Boetius A."/>
            <person name="Orphan V."/>
        </authorList>
    </citation>
    <scope>NUCLEOTIDE SEQUENCE</scope>
</reference>
<keyword evidence="1" id="KW-0812">Transmembrane</keyword>
<gene>
    <name evidence="2" type="ORF">NIPIMIJO_00011</name>
</gene>
<proteinExistence type="predicted"/>
<feature type="transmembrane region" description="Helical" evidence="1">
    <location>
        <begin position="21"/>
        <end position="39"/>
    </location>
</feature>
<dbReference type="AlphaFoldDB" id="A0A7G9YT37"/>
<accession>A0A7G9YT37</accession>
<evidence type="ECO:0000313" key="2">
    <source>
        <dbReference type="EMBL" id="QNO51171.1"/>
    </source>
</evidence>
<name>A0A7G9YT37_9EURY</name>
<sequence length="64" mass="7780">MKLSREQKRLRRRMVEVRDKIIAFGIVLVFLIMNLEENYKKQKDKIKNLKEEHVNRAITIIEGR</sequence>
<protein>
    <submittedName>
        <fullName evidence="2">Uncharacterized protein</fullName>
    </submittedName>
</protein>
<keyword evidence="1" id="KW-1133">Transmembrane helix</keyword>
<dbReference type="EMBL" id="MT631462">
    <property type="protein sequence ID" value="QNO51171.1"/>
    <property type="molecule type" value="Genomic_DNA"/>
</dbReference>
<organism evidence="2">
    <name type="scientific">Candidatus Methanophagaceae archaeon ANME-1 ERB6</name>
    <dbReference type="NCBI Taxonomy" id="2759912"/>
    <lineage>
        <taxon>Archaea</taxon>
        <taxon>Methanobacteriati</taxon>
        <taxon>Methanobacteriota</taxon>
        <taxon>Stenosarchaea group</taxon>
        <taxon>Methanomicrobia</taxon>
        <taxon>Candidatus Methanophagales</taxon>
        <taxon>Candidatus Methanophagaceae</taxon>
    </lineage>
</organism>
<evidence type="ECO:0000256" key="1">
    <source>
        <dbReference type="SAM" id="Phobius"/>
    </source>
</evidence>
<keyword evidence="1" id="KW-0472">Membrane</keyword>